<proteinExistence type="predicted"/>
<organism evidence="1">
    <name type="scientific">freshwater metagenome</name>
    <dbReference type="NCBI Taxonomy" id="449393"/>
    <lineage>
        <taxon>unclassified sequences</taxon>
        <taxon>metagenomes</taxon>
        <taxon>ecological metagenomes</taxon>
    </lineage>
</organism>
<dbReference type="EMBL" id="CAEZXR010000399">
    <property type="protein sequence ID" value="CAB4731175.1"/>
    <property type="molecule type" value="Genomic_DNA"/>
</dbReference>
<dbReference type="AlphaFoldDB" id="A0A6J6S962"/>
<reference evidence="1" key="1">
    <citation type="submission" date="2020-05" db="EMBL/GenBank/DDBJ databases">
        <authorList>
            <person name="Chiriac C."/>
            <person name="Salcher M."/>
            <person name="Ghai R."/>
            <person name="Kavagutti S V."/>
        </authorList>
    </citation>
    <scope>NUCLEOTIDE SEQUENCE</scope>
</reference>
<protein>
    <submittedName>
        <fullName evidence="1">Unannotated protein</fullName>
    </submittedName>
</protein>
<sequence length="29" mass="3296">MKPGRAWLVTSNEPALAMRVRDSRRALRG</sequence>
<gene>
    <name evidence="1" type="ORF">UFOPK2579_02587</name>
</gene>
<name>A0A6J6S962_9ZZZZ</name>
<evidence type="ECO:0000313" key="1">
    <source>
        <dbReference type="EMBL" id="CAB4731175.1"/>
    </source>
</evidence>
<accession>A0A6J6S962</accession>